<dbReference type="Proteomes" id="UP000198778">
    <property type="component" value="Unassembled WGS sequence"/>
</dbReference>
<feature type="domain" description="Amidase" evidence="1">
    <location>
        <begin position="66"/>
        <end position="454"/>
    </location>
</feature>
<dbReference type="OrthoDB" id="9811471at2"/>
<dbReference type="RefSeq" id="WP_090842539.1">
    <property type="nucleotide sequence ID" value="NZ_FNIL01000004.1"/>
</dbReference>
<dbReference type="NCBIfam" id="NF005300">
    <property type="entry name" value="PRK06828.1"/>
    <property type="match status" value="1"/>
</dbReference>
<reference evidence="3" key="1">
    <citation type="submission" date="2016-10" db="EMBL/GenBank/DDBJ databases">
        <authorList>
            <person name="Varghese N."/>
            <person name="Submissions S."/>
        </authorList>
    </citation>
    <scope>NUCLEOTIDE SEQUENCE [LARGE SCALE GENOMIC DNA]</scope>
    <source>
        <strain evidence="3">CGMCC 1.10369</strain>
    </source>
</reference>
<dbReference type="AlphaFoldDB" id="A0A1H0EX25"/>
<dbReference type="SUPFAM" id="SSF75304">
    <property type="entry name" value="Amidase signature (AS) enzymes"/>
    <property type="match status" value="1"/>
</dbReference>
<dbReference type="STRING" id="745820.SAMN04488053_104103"/>
<dbReference type="InterPro" id="IPR023631">
    <property type="entry name" value="Amidase_dom"/>
</dbReference>
<proteinExistence type="predicted"/>
<evidence type="ECO:0000313" key="2">
    <source>
        <dbReference type="EMBL" id="SDN86895.1"/>
    </source>
</evidence>
<evidence type="ECO:0000259" key="1">
    <source>
        <dbReference type="Pfam" id="PF01425"/>
    </source>
</evidence>
<dbReference type="PANTHER" id="PTHR42678:SF34">
    <property type="entry name" value="OS04G0183300 PROTEIN"/>
    <property type="match status" value="1"/>
</dbReference>
<dbReference type="PANTHER" id="PTHR42678">
    <property type="entry name" value="AMIDASE"/>
    <property type="match status" value="1"/>
</dbReference>
<name>A0A1H0EX25_9BACI</name>
<dbReference type="InterPro" id="IPR036928">
    <property type="entry name" value="AS_sf"/>
</dbReference>
<dbReference type="Pfam" id="PF01425">
    <property type="entry name" value="Amidase"/>
    <property type="match status" value="1"/>
</dbReference>
<dbReference type="EMBL" id="FNIL01000004">
    <property type="protein sequence ID" value="SDN86895.1"/>
    <property type="molecule type" value="Genomic_DNA"/>
</dbReference>
<protein>
    <submittedName>
        <fullName evidence="2">Amidase</fullName>
    </submittedName>
</protein>
<organism evidence="2 3">
    <name type="scientific">Alkalicoccus daliensis</name>
    <dbReference type="NCBI Taxonomy" id="745820"/>
    <lineage>
        <taxon>Bacteria</taxon>
        <taxon>Bacillati</taxon>
        <taxon>Bacillota</taxon>
        <taxon>Bacilli</taxon>
        <taxon>Bacillales</taxon>
        <taxon>Bacillaceae</taxon>
        <taxon>Alkalicoccus</taxon>
    </lineage>
</organism>
<accession>A0A1H0EX25</accession>
<dbReference type="Gene3D" id="3.90.1300.10">
    <property type="entry name" value="Amidase signature (AS) domain"/>
    <property type="match status" value="1"/>
</dbReference>
<sequence>MNRKAILAGTAVGVAAAIVPAKKAYSTYKSFREEQEEQQSGFSIEEATISDIHQAFDRGDLTSAQLTAHYIKRIETLDQKGPNINSIRIINPDAMNIARKRDQERKKGVTGPLHGIPVLLKDNIETRVNMPTTAGSLALENNFTEEDAFLVKKLREAGAVILGKTNMSEWAYFMSDKAPSGYSSIAGQVLHPYGPEDFKAGSVGGSSSGSGAAIAANFGVVSIGTETSGSILSPASANSIVGIKPTVGLISRGGIIPLAKSQDTAGPMARTVTDVAIALGTMTGIDEKDPVTQLSQGCAMFDYTKNLNKDGLKGAVIGVDKSFFSKKSSQERKVMEEAIKDMEAAGAVIKEVKVPNEDFESKVLWYEMKLSMDEYLRNTSDKVPVSSLQELIAYNKSNAKVMLPFGQKLLEQSDKMSGDPEDPTYLEHRAKDVRNAGTQGIDAVMKEHMLDALLFENNLGAAIPAKAGYPSITVPAGYTKKGMPVGVTFSAKAFSEPKLIELAYAYEQATKKRKAPVL</sequence>
<keyword evidence="3" id="KW-1185">Reference proteome</keyword>
<gene>
    <name evidence="2" type="ORF">SAMN04488053_104103</name>
</gene>
<evidence type="ECO:0000313" key="3">
    <source>
        <dbReference type="Proteomes" id="UP000198778"/>
    </source>
</evidence>